<evidence type="ECO:0000256" key="1">
    <source>
        <dbReference type="SAM" id="MobiDB-lite"/>
    </source>
</evidence>
<dbReference type="PANTHER" id="PTHR19446">
    <property type="entry name" value="REVERSE TRANSCRIPTASES"/>
    <property type="match status" value="1"/>
</dbReference>
<evidence type="ECO:0000259" key="2">
    <source>
        <dbReference type="PROSITE" id="PS50878"/>
    </source>
</evidence>
<dbReference type="InterPro" id="IPR000477">
    <property type="entry name" value="RT_dom"/>
</dbReference>
<feature type="region of interest" description="Disordered" evidence="1">
    <location>
        <begin position="1544"/>
        <end position="1564"/>
    </location>
</feature>
<evidence type="ECO:0000313" key="4">
    <source>
        <dbReference type="Proteomes" id="UP000601435"/>
    </source>
</evidence>
<dbReference type="Pfam" id="PF20708">
    <property type="entry name" value="DUF6822"/>
    <property type="match status" value="1"/>
</dbReference>
<feature type="region of interest" description="Disordered" evidence="1">
    <location>
        <begin position="991"/>
        <end position="1010"/>
    </location>
</feature>
<gene>
    <name evidence="3" type="ORF">SNEC2469_LOCUS18407</name>
</gene>
<dbReference type="InterPro" id="IPR049225">
    <property type="entry name" value="DUF6822"/>
</dbReference>
<protein>
    <recommendedName>
        <fullName evidence="2">Reverse transcriptase domain-containing protein</fullName>
    </recommendedName>
</protein>
<feature type="region of interest" description="Disordered" evidence="1">
    <location>
        <begin position="90"/>
        <end position="111"/>
    </location>
</feature>
<dbReference type="EMBL" id="CAJNJA010030954">
    <property type="protein sequence ID" value="CAE7650830.1"/>
    <property type="molecule type" value="Genomic_DNA"/>
</dbReference>
<feature type="compositionally biased region" description="Acidic residues" evidence="1">
    <location>
        <begin position="995"/>
        <end position="1010"/>
    </location>
</feature>
<feature type="non-terminal residue" evidence="3">
    <location>
        <position position="1736"/>
    </location>
</feature>
<dbReference type="PROSITE" id="PS50878">
    <property type="entry name" value="RT_POL"/>
    <property type="match status" value="1"/>
</dbReference>
<organism evidence="3 4">
    <name type="scientific">Symbiodinium necroappetens</name>
    <dbReference type="NCBI Taxonomy" id="1628268"/>
    <lineage>
        <taxon>Eukaryota</taxon>
        <taxon>Sar</taxon>
        <taxon>Alveolata</taxon>
        <taxon>Dinophyceae</taxon>
        <taxon>Suessiales</taxon>
        <taxon>Symbiodiniaceae</taxon>
        <taxon>Symbiodinium</taxon>
    </lineage>
</organism>
<dbReference type="OrthoDB" id="10056483at2759"/>
<accession>A0A812VNG6</accession>
<evidence type="ECO:0000313" key="3">
    <source>
        <dbReference type="EMBL" id="CAE7650830.1"/>
    </source>
</evidence>
<dbReference type="Proteomes" id="UP000601435">
    <property type="component" value="Unassembled WGS sequence"/>
</dbReference>
<sequence>VWYKLRHLEMDLEVWVGSSHFTPWCTVDKYEEELRDHFDTLPRNAGKVVYLGDVNTGFAWVRDGPGITPSPKEGKGGLLHQTFVEKGLHMGVPEDDQLDTPTSRPRQESRHGQCIDVMSFKGLHLGSWRIHADSFMRLGTDHELCHANFRLGNKRIHRRHETGPRQWMGGVQQITYLDQEIVEHLADTCTKPVPGRGYRDSKEVKQAFKEAKRQGTAALWKRALKLRKEARRNWEQARLVRASEGDWGSFRALKPCREQGWDIGFAEAQSGDPHMAVHNHLKQVYQGEEVQPAHSPWRGDVHAFTVEELRVFPSGATTPIGRREEKVRSTPKEIPRVSLENLCFGHLLEWYNRILVSQSIPQQWNKPILIMLPKIRAPKKAKELRPIAMGSSVSKLFSRLLLNRAIKKISPFTGAQCSGPGRQTGFKLDLEKAFDTLDRTALLSRLESTLGEGAEVNCWRELLRGTVGQLQTPWGFTEVPMNRGIKQGAVESPTMFAWIAELALAGSIHKYNWRSGPRVFDDLSSEEMLYMDDGILWNSHLAFQFSKPGWSSYRSNFLVMVWPRNIVINGTKIEAGESLEVMGLTLRVGISMCELISPLVSRARSKFWELKHIFRAKGGSMKQRARVMQRVVGGTALWCISCVPPDAAAMTMLNSAQLQLMVWLLRFAKKPDEGWEQFRQRAFRGARAALHSAGVERWSTMWLKRYWAFAGHRVRTTLHEVPPISSEFENFRTLPWWTHQKTLKHGVKHQGRHYARLTILEQRMDAVAGYPWRALAYNRREWKGREAAWVGEMDVPWTSGRDSQDDLLLKRDVHDQRHLGADSRTGDTIDYMTLDYEKEPGPESVVVVEGGDREAAFALREILRQSRNSELSRVCRAHLPDILLVPTGDETRQVEVEMKGDQGWISDAAVTTPSEEWANYVFRQLARLAGLGETWAEDMLAKARQRRDGTSGPSSSRGSHCLTHVAHLWDDGTWSTREDLIAMQRFDLLPPGDRVEEEDEGKEKEEGAEEVDDVASFFQVGSDGDTSWRGLREQLGQWFQEGRAVDLALGMLRQKVRNRRMFGYLRWAEHHIRDLELGIALATVPSREHTPPDFFSKEMDEEGYVTRDPPGGLSQGSLRVDRGLLREQLARGKGQALLALGTKVHAMLKGRGNGESLWQYRRPYMGTTPEERIPNGWLPTATMQDINRHLAALSEHNLQIVTVGLLSVLRYLMAELSQCLDFAQVVHNTERQGTGAEKHGDDDEGDDTLLMQDFFRPRLHELPASRPPVAVDADSQEVQGMAEPQEDWLQSWVGELSSFIPGLRLRQPAEVLDTQVQEPEDDIDGLLKDEDEERRWDREEARQIEEHERDQRAQEVLLEQELQYLSEEAKAYQRWEREVSSAALRRHIADGAEQMPKRRCVLSLEVASGSQDRPRVVQTLGFEVPANGSELRMTLRASMEATPSEVPTVVIPPETAGIGDVMQVAEETIRPVGSQAAQAEESMEATRATQVDMLGLLEFNEYSLLYAQWKKGVFTQLEIQEQFGREVMELMLAQEAVSEAVDGENSEIGSQDEGPTQLLPPPRKPVMFRREDGTWVRPRLHDMEAIFNRWMDGLMTAANVLEEYGPVWLAVMQQWRVWGFQAVRHLMPRIVDVTTATGFHVTQDVTQPPEDLQLPLKVPFSAVRMRYWEWMSAIYSHTDGLTWTTEALRARHGDLWVRLLLRIRDEGLDAVRLGLSPLVLWDVSDLGDNPFRKRSP</sequence>
<reference evidence="3" key="1">
    <citation type="submission" date="2021-02" db="EMBL/GenBank/DDBJ databases">
        <authorList>
            <person name="Dougan E. K."/>
            <person name="Rhodes N."/>
            <person name="Thang M."/>
            <person name="Chan C."/>
        </authorList>
    </citation>
    <scope>NUCLEOTIDE SEQUENCE</scope>
</reference>
<comment type="caution">
    <text evidence="3">The sequence shown here is derived from an EMBL/GenBank/DDBJ whole genome shotgun (WGS) entry which is preliminary data.</text>
</comment>
<proteinExistence type="predicted"/>
<name>A0A812VNG6_9DINO</name>
<feature type="domain" description="Reverse transcriptase" evidence="2">
    <location>
        <begin position="358"/>
        <end position="586"/>
    </location>
</feature>
<keyword evidence="4" id="KW-1185">Reference proteome</keyword>